<keyword evidence="4" id="KW-1185">Reference proteome</keyword>
<reference evidence="3 4" key="1">
    <citation type="journal article" date="2019" name="Int. J. Syst. Evol. Microbiol.">
        <title>The Global Catalogue of Microorganisms (GCM) 10K type strain sequencing project: providing services to taxonomists for standard genome sequencing and annotation.</title>
        <authorList>
            <consortium name="The Broad Institute Genomics Platform"/>
            <consortium name="The Broad Institute Genome Sequencing Center for Infectious Disease"/>
            <person name="Wu L."/>
            <person name="Ma J."/>
        </authorList>
    </citation>
    <scope>NUCLEOTIDE SEQUENCE [LARGE SCALE GENOMIC DNA]</scope>
    <source>
        <strain evidence="3 4">JCM 14307</strain>
    </source>
</reference>
<dbReference type="Gene3D" id="2.60.200.20">
    <property type="match status" value="1"/>
</dbReference>
<proteinExistence type="predicted"/>
<keyword evidence="1" id="KW-0597">Phosphoprotein</keyword>
<gene>
    <name evidence="3" type="ORF">GCM10009745_78750</name>
</gene>
<accession>A0ABN2J564</accession>
<sequence length="264" mass="29555">MEPRAKFNQFRSLRHAPDESQPGTLSVLTVTENLVIAPAPEAEISFGRNRLAVDLCIGENDVRISRVHGTITYDAGSWWLRNHGRLPIRVSNAVLLHSGAEPLPLAAGYTTLFLRGNRHREHLLEVLISDGDGRDAQPRPSQLTVPPKRWRLTPEEHLTLTVLAQRYLAYDLQPLPLTRQQAAAELADLRPQETWTAKRVEHIVSRLRQRLSDAGVAGLRRDEVGEPVGLTLTVNLIWELVQSTSIVPMDLEWLELDGDNPPPA</sequence>
<dbReference type="Pfam" id="PF00498">
    <property type="entry name" value="FHA"/>
    <property type="match status" value="1"/>
</dbReference>
<dbReference type="Proteomes" id="UP001500280">
    <property type="component" value="Unassembled WGS sequence"/>
</dbReference>
<dbReference type="InterPro" id="IPR000253">
    <property type="entry name" value="FHA_dom"/>
</dbReference>
<protein>
    <recommendedName>
        <fullName evidence="2">FHA domain-containing protein</fullName>
    </recommendedName>
</protein>
<evidence type="ECO:0000313" key="4">
    <source>
        <dbReference type="Proteomes" id="UP001500280"/>
    </source>
</evidence>
<evidence type="ECO:0000313" key="3">
    <source>
        <dbReference type="EMBL" id="GAA1718228.1"/>
    </source>
</evidence>
<organism evidence="3 4">
    <name type="scientific">Kribbella yunnanensis</name>
    <dbReference type="NCBI Taxonomy" id="190194"/>
    <lineage>
        <taxon>Bacteria</taxon>
        <taxon>Bacillati</taxon>
        <taxon>Actinomycetota</taxon>
        <taxon>Actinomycetes</taxon>
        <taxon>Propionibacteriales</taxon>
        <taxon>Kribbellaceae</taxon>
        <taxon>Kribbella</taxon>
    </lineage>
</organism>
<dbReference type="EMBL" id="BAAANF010000029">
    <property type="protein sequence ID" value="GAA1718228.1"/>
    <property type="molecule type" value="Genomic_DNA"/>
</dbReference>
<name>A0ABN2J564_9ACTN</name>
<comment type="caution">
    <text evidence="3">The sequence shown here is derived from an EMBL/GenBank/DDBJ whole genome shotgun (WGS) entry which is preliminary data.</text>
</comment>
<evidence type="ECO:0000256" key="1">
    <source>
        <dbReference type="ARBA" id="ARBA00022553"/>
    </source>
</evidence>
<dbReference type="PROSITE" id="PS50006">
    <property type="entry name" value="FHA_DOMAIN"/>
    <property type="match status" value="1"/>
</dbReference>
<evidence type="ECO:0000259" key="2">
    <source>
        <dbReference type="PROSITE" id="PS50006"/>
    </source>
</evidence>
<dbReference type="SUPFAM" id="SSF49879">
    <property type="entry name" value="SMAD/FHA domain"/>
    <property type="match status" value="1"/>
</dbReference>
<dbReference type="InterPro" id="IPR008984">
    <property type="entry name" value="SMAD_FHA_dom_sf"/>
</dbReference>
<feature type="domain" description="FHA" evidence="2">
    <location>
        <begin position="44"/>
        <end position="95"/>
    </location>
</feature>